<dbReference type="Proteomes" id="UP001595698">
    <property type="component" value="Unassembled WGS sequence"/>
</dbReference>
<dbReference type="EMBL" id="JBHSBC010000004">
    <property type="protein sequence ID" value="MFC3979698.1"/>
    <property type="molecule type" value="Genomic_DNA"/>
</dbReference>
<keyword evidence="2" id="KW-1185">Reference proteome</keyword>
<organism evidence="1 2">
    <name type="scientific">Streptosporangium jomthongense</name>
    <dbReference type="NCBI Taxonomy" id="1193683"/>
    <lineage>
        <taxon>Bacteria</taxon>
        <taxon>Bacillati</taxon>
        <taxon>Actinomycetota</taxon>
        <taxon>Actinomycetes</taxon>
        <taxon>Streptosporangiales</taxon>
        <taxon>Streptosporangiaceae</taxon>
        <taxon>Streptosporangium</taxon>
    </lineage>
</organism>
<gene>
    <name evidence="1" type="ORF">ACFOYY_06190</name>
</gene>
<reference evidence="2" key="1">
    <citation type="journal article" date="2019" name="Int. J. Syst. Evol. Microbiol.">
        <title>The Global Catalogue of Microorganisms (GCM) 10K type strain sequencing project: providing services to taxonomists for standard genome sequencing and annotation.</title>
        <authorList>
            <consortium name="The Broad Institute Genomics Platform"/>
            <consortium name="The Broad Institute Genome Sequencing Center for Infectious Disease"/>
            <person name="Wu L."/>
            <person name="Ma J."/>
        </authorList>
    </citation>
    <scope>NUCLEOTIDE SEQUENCE [LARGE SCALE GENOMIC DNA]</scope>
    <source>
        <strain evidence="2">TBRC 7912</strain>
    </source>
</reference>
<dbReference type="RefSeq" id="WP_386188536.1">
    <property type="nucleotide sequence ID" value="NZ_JBHSBC010000004.1"/>
</dbReference>
<sequence length="187" mass="20995">MTCNCDIEHALGPCATHRRVDYLAWLTERAPRLAVAEAQGDPFVNREYWPPDAAEIEEFAAYRAALSGVAREHFDRQWESEVEYVEWPSAWETALIVRDAWPTLVAAQERDALRARLAQVGRDEEYPIGRHGEDYEEFPDNVASAEWLIGEADKLGVLAARALHMEQVLREHAAEMAKGGSGVPVVP</sequence>
<protein>
    <submittedName>
        <fullName evidence="1">Uncharacterized protein</fullName>
    </submittedName>
</protein>
<comment type="caution">
    <text evidence="1">The sequence shown here is derived from an EMBL/GenBank/DDBJ whole genome shotgun (WGS) entry which is preliminary data.</text>
</comment>
<evidence type="ECO:0000313" key="1">
    <source>
        <dbReference type="EMBL" id="MFC3979698.1"/>
    </source>
</evidence>
<proteinExistence type="predicted"/>
<evidence type="ECO:0000313" key="2">
    <source>
        <dbReference type="Proteomes" id="UP001595698"/>
    </source>
</evidence>
<accession>A0ABV8EWH5</accession>
<name>A0ABV8EWH5_9ACTN</name>